<accession>A0A834MUY5</accession>
<keyword evidence="2" id="KW-0812">Transmembrane</keyword>
<evidence type="ECO:0000256" key="2">
    <source>
        <dbReference type="SAM" id="Phobius"/>
    </source>
</evidence>
<evidence type="ECO:0000313" key="4">
    <source>
        <dbReference type="Proteomes" id="UP000617340"/>
    </source>
</evidence>
<gene>
    <name evidence="3" type="ORF">HZH68_013444</name>
</gene>
<organism evidence="3 4">
    <name type="scientific">Vespula germanica</name>
    <name type="common">German yellow jacket</name>
    <name type="synonym">Paravespula germanica</name>
    <dbReference type="NCBI Taxonomy" id="30212"/>
    <lineage>
        <taxon>Eukaryota</taxon>
        <taxon>Metazoa</taxon>
        <taxon>Ecdysozoa</taxon>
        <taxon>Arthropoda</taxon>
        <taxon>Hexapoda</taxon>
        <taxon>Insecta</taxon>
        <taxon>Pterygota</taxon>
        <taxon>Neoptera</taxon>
        <taxon>Endopterygota</taxon>
        <taxon>Hymenoptera</taxon>
        <taxon>Apocrita</taxon>
        <taxon>Aculeata</taxon>
        <taxon>Vespoidea</taxon>
        <taxon>Vespidae</taxon>
        <taxon>Vespinae</taxon>
        <taxon>Vespula</taxon>
    </lineage>
</organism>
<feature type="transmembrane region" description="Helical" evidence="2">
    <location>
        <begin position="108"/>
        <end position="127"/>
    </location>
</feature>
<name>A0A834MUY5_VESGE</name>
<dbReference type="Proteomes" id="UP000617340">
    <property type="component" value="Unassembled WGS sequence"/>
</dbReference>
<keyword evidence="2" id="KW-1133">Transmembrane helix</keyword>
<comment type="caution">
    <text evidence="3">The sequence shown here is derived from an EMBL/GenBank/DDBJ whole genome shotgun (WGS) entry which is preliminary data.</text>
</comment>
<reference evidence="3" key="1">
    <citation type="journal article" date="2020" name="G3 (Bethesda)">
        <title>High-Quality Assemblies for Three Invasive Social Wasps from the &lt;i&gt;Vespula&lt;/i&gt; Genus.</title>
        <authorList>
            <person name="Harrop T.W.R."/>
            <person name="Guhlin J."/>
            <person name="McLaughlin G.M."/>
            <person name="Permina E."/>
            <person name="Stockwell P."/>
            <person name="Gilligan J."/>
            <person name="Le Lec M.F."/>
            <person name="Gruber M.A.M."/>
            <person name="Quinn O."/>
            <person name="Lovegrove M."/>
            <person name="Duncan E.J."/>
            <person name="Remnant E.J."/>
            <person name="Van Eeckhoven J."/>
            <person name="Graham B."/>
            <person name="Knapp R.A."/>
            <person name="Langford K.W."/>
            <person name="Kronenberg Z."/>
            <person name="Press M.O."/>
            <person name="Eacker S.M."/>
            <person name="Wilson-Rankin E.E."/>
            <person name="Purcell J."/>
            <person name="Lester P.J."/>
            <person name="Dearden P.K."/>
        </authorList>
    </citation>
    <scope>NUCLEOTIDE SEQUENCE</scope>
    <source>
        <strain evidence="3">Linc-1</strain>
    </source>
</reference>
<dbReference type="EMBL" id="JACSDZ010000015">
    <property type="protein sequence ID" value="KAF7386312.1"/>
    <property type="molecule type" value="Genomic_DNA"/>
</dbReference>
<keyword evidence="2" id="KW-0472">Membrane</keyword>
<evidence type="ECO:0000256" key="1">
    <source>
        <dbReference type="SAM" id="MobiDB-lite"/>
    </source>
</evidence>
<keyword evidence="4" id="KW-1185">Reference proteome</keyword>
<evidence type="ECO:0000313" key="3">
    <source>
        <dbReference type="EMBL" id="KAF7386312.1"/>
    </source>
</evidence>
<feature type="compositionally biased region" description="Gly residues" evidence="1">
    <location>
        <begin position="33"/>
        <end position="51"/>
    </location>
</feature>
<feature type="region of interest" description="Disordered" evidence="1">
    <location>
        <begin position="33"/>
        <end position="54"/>
    </location>
</feature>
<dbReference type="PROSITE" id="PS51257">
    <property type="entry name" value="PROKAR_LIPOPROTEIN"/>
    <property type="match status" value="1"/>
</dbReference>
<sequence>MRKINSSWPEPTLTNYPAICACSLRRVERDGVGVGGDGGGDGGGGGGGDGGADQEIWRREKGSGNVHGSCTNKTQLIVGRHRFNIICRPDLKALYAPREFSRDTITRAVVAATATVAAVAAVAVVAVTCR</sequence>
<proteinExistence type="predicted"/>
<protein>
    <submittedName>
        <fullName evidence="3">Uncharacterized protein</fullName>
    </submittedName>
</protein>
<dbReference type="AlphaFoldDB" id="A0A834MUY5"/>